<proteinExistence type="predicted"/>
<dbReference type="PANTHER" id="PTHR46825">
    <property type="entry name" value="D-ALANYL-D-ALANINE-CARBOXYPEPTIDASE/ENDOPEPTIDASE AMPH"/>
    <property type="match status" value="1"/>
</dbReference>
<reference evidence="5" key="1">
    <citation type="submission" date="2017-09" db="EMBL/GenBank/DDBJ databases">
        <authorList>
            <person name="Varghese N."/>
            <person name="Submissions S."/>
        </authorList>
    </citation>
    <scope>NUCLEOTIDE SEQUENCE [LARGE SCALE GENOMIC DNA]</scope>
    <source>
        <strain evidence="5">CGMCC 1.12641</strain>
    </source>
</reference>
<dbReference type="Proteomes" id="UP000219193">
    <property type="component" value="Unassembled WGS sequence"/>
</dbReference>
<organism evidence="4 5">
    <name type="scientific">Salinimicrobium sediminis</name>
    <dbReference type="NCBI Taxonomy" id="1343891"/>
    <lineage>
        <taxon>Bacteria</taxon>
        <taxon>Pseudomonadati</taxon>
        <taxon>Bacteroidota</taxon>
        <taxon>Flavobacteriia</taxon>
        <taxon>Flavobacteriales</taxon>
        <taxon>Flavobacteriaceae</taxon>
        <taxon>Salinimicrobium</taxon>
    </lineage>
</organism>
<dbReference type="Pfam" id="PF11954">
    <property type="entry name" value="DUF3471"/>
    <property type="match status" value="1"/>
</dbReference>
<keyword evidence="1" id="KW-0732">Signal</keyword>
<dbReference type="InterPro" id="IPR012338">
    <property type="entry name" value="Beta-lactam/transpept-like"/>
</dbReference>
<protein>
    <submittedName>
        <fullName evidence="4">CubicO group peptidase, beta-lactamase class C family</fullName>
    </submittedName>
</protein>
<dbReference type="SUPFAM" id="SSF56601">
    <property type="entry name" value="beta-lactamase/transpeptidase-like"/>
    <property type="match status" value="1"/>
</dbReference>
<dbReference type="AlphaFoldDB" id="A0A285X6D7"/>
<evidence type="ECO:0000259" key="3">
    <source>
        <dbReference type="Pfam" id="PF11954"/>
    </source>
</evidence>
<dbReference type="PANTHER" id="PTHR46825:SF15">
    <property type="entry name" value="BETA-LACTAMASE-RELATED DOMAIN-CONTAINING PROTEIN"/>
    <property type="match status" value="1"/>
</dbReference>
<dbReference type="Gene3D" id="3.40.710.10">
    <property type="entry name" value="DD-peptidase/beta-lactamase superfamily"/>
    <property type="match status" value="1"/>
</dbReference>
<feature type="signal peptide" evidence="1">
    <location>
        <begin position="1"/>
        <end position="23"/>
    </location>
</feature>
<dbReference type="InterPro" id="IPR050491">
    <property type="entry name" value="AmpC-like"/>
</dbReference>
<name>A0A285X6D7_9FLAO</name>
<feature type="domain" description="Beta-lactamase-related" evidence="2">
    <location>
        <begin position="31"/>
        <end position="366"/>
    </location>
</feature>
<feature type="chain" id="PRO_5012741430" evidence="1">
    <location>
        <begin position="24"/>
        <end position="523"/>
    </location>
</feature>
<evidence type="ECO:0000313" key="5">
    <source>
        <dbReference type="Proteomes" id="UP000219193"/>
    </source>
</evidence>
<dbReference type="InterPro" id="IPR001466">
    <property type="entry name" value="Beta-lactam-related"/>
</dbReference>
<dbReference type="EMBL" id="OCMF01000003">
    <property type="protein sequence ID" value="SOC80828.1"/>
    <property type="molecule type" value="Genomic_DNA"/>
</dbReference>
<evidence type="ECO:0000256" key="1">
    <source>
        <dbReference type="SAM" id="SignalP"/>
    </source>
</evidence>
<sequence length="523" mass="58571">MNTKFLTCLFIFSLSFFGNLATAQGLNEKQIDSLVEKTMKTFDVPGIAVAILKDDRIVHMEGYGTRSLKDGGKVDENTLFGVASNTKAMTSAALAMLVDEGKLEWDTKVIEVLPEFKLYDPYVTSEFTVRDLLTHRSGLGLGAGDLMVWPSQNKTQKEELIYNLRYLKPVSSFRSQYDYDNLLYIVAGVIVERISGQDYASFIEENIFEPLGMDRSAVNYNLIEDKSNVIDGHAPTDGKLVTVGLSFTEAADPAAGVYSSVADMSKWVQAQLDKGKYGPNLGKELFSERQHREMWTPQTLTGYGKGDYNTHFKAYGLGWFLSDVNGYLEVTHTGGLLGIVSQVTMIPELELGIIVLTNQQSGAAFRSITNSIKDAYFGIEGKDRISQYNESRLRYEKQADSVVTEVWKNVAEVQKKSKMSAEALSGYTGTYRDPWFGQVEIELQNGKLRFEAQNAPDLIGEMSFYKGNSFVVRWDDRSLNGDAFVVFSLDREGKPVSFSMEPVSPMTDFSFDFQDLEFTRIKD</sequence>
<evidence type="ECO:0000313" key="4">
    <source>
        <dbReference type="EMBL" id="SOC80828.1"/>
    </source>
</evidence>
<keyword evidence="5" id="KW-1185">Reference proteome</keyword>
<feature type="domain" description="Peptidase S12 Pab87-related C-terminal" evidence="3">
    <location>
        <begin position="414"/>
        <end position="520"/>
    </location>
</feature>
<evidence type="ECO:0000259" key="2">
    <source>
        <dbReference type="Pfam" id="PF00144"/>
    </source>
</evidence>
<dbReference type="Gene3D" id="2.40.128.600">
    <property type="match status" value="1"/>
</dbReference>
<gene>
    <name evidence="4" type="ORF">SAMN06296241_2387</name>
</gene>
<dbReference type="InterPro" id="IPR021860">
    <property type="entry name" value="Peptidase_S12_Pab87-rel_C"/>
</dbReference>
<dbReference type="Pfam" id="PF00144">
    <property type="entry name" value="Beta-lactamase"/>
    <property type="match status" value="1"/>
</dbReference>
<dbReference type="OrthoDB" id="1522765at2"/>
<accession>A0A285X6D7</accession>
<dbReference type="RefSeq" id="WP_097056606.1">
    <property type="nucleotide sequence ID" value="NZ_OCMF01000003.1"/>
</dbReference>